<organism evidence="2 3">
    <name type="scientific">Cellulomonas carbonis T26</name>
    <dbReference type="NCBI Taxonomy" id="947969"/>
    <lineage>
        <taxon>Bacteria</taxon>
        <taxon>Bacillati</taxon>
        <taxon>Actinomycetota</taxon>
        <taxon>Actinomycetes</taxon>
        <taxon>Micrococcales</taxon>
        <taxon>Cellulomonadaceae</taxon>
        <taxon>Cellulomonas</taxon>
    </lineage>
</organism>
<protein>
    <recommendedName>
        <fullName evidence="1">GGDEF domain-containing protein</fullName>
    </recommendedName>
</protein>
<dbReference type="SMART" id="SM00267">
    <property type="entry name" value="GGDEF"/>
    <property type="match status" value="1"/>
</dbReference>
<dbReference type="SUPFAM" id="SSF48452">
    <property type="entry name" value="TPR-like"/>
    <property type="match status" value="1"/>
</dbReference>
<reference evidence="2 3" key="2">
    <citation type="journal article" date="2015" name="Stand. Genomic Sci.">
        <title>Draft genome sequence of Cellulomonas carbonis T26(T) and comparative analysis of six Cellulomonas genomes.</title>
        <authorList>
            <person name="Zhuang W."/>
            <person name="Zhang S."/>
            <person name="Xia X."/>
            <person name="Wang G."/>
        </authorList>
    </citation>
    <scope>NUCLEOTIDE SEQUENCE [LARGE SCALE GENOMIC DNA]</scope>
    <source>
        <strain evidence="2 3">T26</strain>
    </source>
</reference>
<keyword evidence="3" id="KW-1185">Reference proteome</keyword>
<dbReference type="Proteomes" id="UP000029839">
    <property type="component" value="Unassembled WGS sequence"/>
</dbReference>
<feature type="domain" description="GGDEF" evidence="1">
    <location>
        <begin position="387"/>
        <end position="513"/>
    </location>
</feature>
<dbReference type="Pfam" id="PF00990">
    <property type="entry name" value="GGDEF"/>
    <property type="match status" value="1"/>
</dbReference>
<dbReference type="PROSITE" id="PS50887">
    <property type="entry name" value="GGDEF"/>
    <property type="match status" value="1"/>
</dbReference>
<dbReference type="GO" id="GO:1902201">
    <property type="term" value="P:negative regulation of bacterial-type flagellum-dependent cell motility"/>
    <property type="evidence" value="ECO:0007669"/>
    <property type="project" value="TreeGrafter"/>
</dbReference>
<dbReference type="InterPro" id="IPR043128">
    <property type="entry name" value="Rev_trsase/Diguanyl_cyclase"/>
</dbReference>
<dbReference type="GO" id="GO:0052621">
    <property type="term" value="F:diguanylate cyclase activity"/>
    <property type="evidence" value="ECO:0007669"/>
    <property type="project" value="TreeGrafter"/>
</dbReference>
<dbReference type="InterPro" id="IPR050469">
    <property type="entry name" value="Diguanylate_Cyclase"/>
</dbReference>
<dbReference type="InterPro" id="IPR011990">
    <property type="entry name" value="TPR-like_helical_dom_sf"/>
</dbReference>
<dbReference type="NCBIfam" id="TIGR00254">
    <property type="entry name" value="GGDEF"/>
    <property type="match status" value="1"/>
</dbReference>
<dbReference type="PANTHER" id="PTHR45138:SF9">
    <property type="entry name" value="DIGUANYLATE CYCLASE DGCM-RELATED"/>
    <property type="match status" value="1"/>
</dbReference>
<dbReference type="PANTHER" id="PTHR45138">
    <property type="entry name" value="REGULATORY COMPONENTS OF SENSORY TRANSDUCTION SYSTEM"/>
    <property type="match status" value="1"/>
</dbReference>
<dbReference type="GO" id="GO:0005886">
    <property type="term" value="C:plasma membrane"/>
    <property type="evidence" value="ECO:0007669"/>
    <property type="project" value="TreeGrafter"/>
</dbReference>
<name>A0A0A0BPP1_9CELL</name>
<sequence length="513" mass="54857">MRPEFGPYDELTDIAHGWYIDGFADRAADVCVRWSVLTRAGGDVASTRYLGYIRATALHESGRHAEALGVARTLLDELGDDPAPVWRAKALAVVGECCAFLNDHAASLAALAEADRLVSTVPPGTYGHVSASMAVGLALRSINLFEQADERLRAIRGGAGPYVEVLVAQELALLSGYWAASLRLIGRDAEAAQHTSVMAQRALRMLRTATAVGDAQMAARAGVIEAHATMHLSDVALGAARAEAAAVGFAARPELVETQLLHLVRGWAAAERGDLDAAREQLVSAVENADRMGRETWAATARATLAEVARAQSGPHEGMDLWAAVGRSALARVWAEREARFHALQDRHRMHELAQETDRALRAVVHDPLTGLGNRRMLAASTQDGSLHEWAVFVDVDEFKAINDGWSHGVGDDVLRALADVLRSESRHSDVLVRYGGDEFLVLVQGGPDAALSVADRVQRAVGAYAWDALAPGLTVTVSIGVGGRSETRTHLQAADDALLEAKRSGRNRVSVA</sequence>
<dbReference type="InterPro" id="IPR000160">
    <property type="entry name" value="GGDEF_dom"/>
</dbReference>
<reference evidence="2 3" key="1">
    <citation type="submission" date="2013-08" db="EMBL/GenBank/DDBJ databases">
        <title>Genome sequencing of Cellulomonas carbonis T26.</title>
        <authorList>
            <person name="Chen F."/>
            <person name="Li Y."/>
            <person name="Wang G."/>
        </authorList>
    </citation>
    <scope>NUCLEOTIDE SEQUENCE [LARGE SCALE GENOMIC DNA]</scope>
    <source>
        <strain evidence="2 3">T26</strain>
    </source>
</reference>
<evidence type="ECO:0000313" key="2">
    <source>
        <dbReference type="EMBL" id="KGM10448.1"/>
    </source>
</evidence>
<dbReference type="AlphaFoldDB" id="A0A0A0BPP1"/>
<dbReference type="GO" id="GO:0043709">
    <property type="term" value="P:cell adhesion involved in single-species biofilm formation"/>
    <property type="evidence" value="ECO:0007669"/>
    <property type="project" value="TreeGrafter"/>
</dbReference>
<dbReference type="Gene3D" id="3.30.70.270">
    <property type="match status" value="1"/>
</dbReference>
<gene>
    <name evidence="2" type="ORF">N868_12765</name>
</gene>
<comment type="caution">
    <text evidence="2">The sequence shown here is derived from an EMBL/GenBank/DDBJ whole genome shotgun (WGS) entry which is preliminary data.</text>
</comment>
<dbReference type="RefSeq" id="WP_052426246.1">
    <property type="nucleotide sequence ID" value="NZ_AXCY01000050.1"/>
</dbReference>
<proteinExistence type="predicted"/>
<dbReference type="CDD" id="cd01949">
    <property type="entry name" value="GGDEF"/>
    <property type="match status" value="1"/>
</dbReference>
<dbReference type="InterPro" id="IPR029787">
    <property type="entry name" value="Nucleotide_cyclase"/>
</dbReference>
<evidence type="ECO:0000313" key="3">
    <source>
        <dbReference type="Proteomes" id="UP000029839"/>
    </source>
</evidence>
<dbReference type="EMBL" id="AXCY01000050">
    <property type="protein sequence ID" value="KGM10448.1"/>
    <property type="molecule type" value="Genomic_DNA"/>
</dbReference>
<dbReference type="OrthoDB" id="23692at2"/>
<evidence type="ECO:0000259" key="1">
    <source>
        <dbReference type="PROSITE" id="PS50887"/>
    </source>
</evidence>
<dbReference type="SUPFAM" id="SSF55073">
    <property type="entry name" value="Nucleotide cyclase"/>
    <property type="match status" value="1"/>
</dbReference>
<accession>A0A0A0BPP1</accession>